<dbReference type="InterPro" id="IPR035965">
    <property type="entry name" value="PAS-like_dom_sf"/>
</dbReference>
<feature type="region of interest" description="Disordered" evidence="4">
    <location>
        <begin position="1"/>
        <end position="20"/>
    </location>
</feature>
<name>A0A6A5W017_9PLEO</name>
<organism evidence="6 7">
    <name type="scientific">Amniculicola lignicola CBS 123094</name>
    <dbReference type="NCBI Taxonomy" id="1392246"/>
    <lineage>
        <taxon>Eukaryota</taxon>
        <taxon>Fungi</taxon>
        <taxon>Dikarya</taxon>
        <taxon>Ascomycota</taxon>
        <taxon>Pezizomycotina</taxon>
        <taxon>Dothideomycetes</taxon>
        <taxon>Pleosporomycetidae</taxon>
        <taxon>Pleosporales</taxon>
        <taxon>Amniculicolaceae</taxon>
        <taxon>Amniculicola</taxon>
    </lineage>
</organism>
<feature type="region of interest" description="Disordered" evidence="4">
    <location>
        <begin position="511"/>
        <end position="537"/>
    </location>
</feature>
<keyword evidence="3" id="KW-0157">Chromophore</keyword>
<dbReference type="PANTHER" id="PTHR47429">
    <property type="entry name" value="PROTEIN TWIN LOV 1"/>
    <property type="match status" value="1"/>
</dbReference>
<feature type="compositionally biased region" description="Polar residues" evidence="4">
    <location>
        <begin position="513"/>
        <end position="522"/>
    </location>
</feature>
<dbReference type="EMBL" id="ML977655">
    <property type="protein sequence ID" value="KAF1994624.1"/>
    <property type="molecule type" value="Genomic_DNA"/>
</dbReference>
<keyword evidence="1" id="KW-0285">Flavoprotein</keyword>
<proteinExistence type="predicted"/>
<feature type="region of interest" description="Disordered" evidence="4">
    <location>
        <begin position="324"/>
        <end position="354"/>
    </location>
</feature>
<feature type="compositionally biased region" description="Polar residues" evidence="4">
    <location>
        <begin position="453"/>
        <end position="468"/>
    </location>
</feature>
<feature type="region of interest" description="Disordered" evidence="4">
    <location>
        <begin position="453"/>
        <end position="478"/>
    </location>
</feature>
<evidence type="ECO:0000313" key="7">
    <source>
        <dbReference type="Proteomes" id="UP000799779"/>
    </source>
</evidence>
<feature type="compositionally biased region" description="Basic and acidic residues" evidence="4">
    <location>
        <begin position="587"/>
        <end position="608"/>
    </location>
</feature>
<dbReference type="CDD" id="cd00130">
    <property type="entry name" value="PAS"/>
    <property type="match status" value="1"/>
</dbReference>
<evidence type="ECO:0000313" key="6">
    <source>
        <dbReference type="EMBL" id="KAF1994624.1"/>
    </source>
</evidence>
<dbReference type="InterPro" id="IPR000014">
    <property type="entry name" value="PAS"/>
</dbReference>
<evidence type="ECO:0000256" key="1">
    <source>
        <dbReference type="ARBA" id="ARBA00022630"/>
    </source>
</evidence>
<feature type="compositionally biased region" description="Polar residues" evidence="4">
    <location>
        <begin position="324"/>
        <end position="346"/>
    </location>
</feature>
<dbReference type="GO" id="GO:0005634">
    <property type="term" value="C:nucleus"/>
    <property type="evidence" value="ECO:0007669"/>
    <property type="project" value="TreeGrafter"/>
</dbReference>
<feature type="domain" description="PAC" evidence="5">
    <location>
        <begin position="224"/>
        <end position="278"/>
    </location>
</feature>
<evidence type="ECO:0000259" key="5">
    <source>
        <dbReference type="PROSITE" id="PS50113"/>
    </source>
</evidence>
<dbReference type="InterPro" id="IPR000700">
    <property type="entry name" value="PAS-assoc_C"/>
</dbReference>
<feature type="compositionally biased region" description="Basic and acidic residues" evidence="4">
    <location>
        <begin position="469"/>
        <end position="478"/>
    </location>
</feature>
<evidence type="ECO:0000256" key="4">
    <source>
        <dbReference type="SAM" id="MobiDB-lite"/>
    </source>
</evidence>
<dbReference type="Pfam" id="PF13426">
    <property type="entry name" value="PAS_9"/>
    <property type="match status" value="1"/>
</dbReference>
<sequence>MKRLSLGQASAYDLKPPPPRVSHDNAELIADRLFSTDHLNLILKDPALSQRFTTFLNQFRPQSAPTLVRYLETQKALTAIRYANALVEQMSSRSGSSSTANGAAQLDAKFEHLAQQISEELVTDALPAYITYRMVSVVTECLVKEVTGSNTPLMREMVQGLAEVYCMSDPSLPDNPICFASDEFYNTTQYGREYVIGKNCRFLQGPKTQSQTVKRISEALQNGQEICETLLNYRRDGSPFLNLAMMAPLMDHKGAVRYFLGCQIDISHLLEGGRGLESLKMLLARDLQSNKGPFPDPVNQTHPVKILKELGTMLNDEEAEALRNNASEHNTRPSFESGASTPTARSIHSHHHPTRRFVGMDEPSFETEPPIWPPSQFGPSGRLPGVYQNYLLVRPYPSLRIIFTSAALRIPGLSMSRLMDRVAGPQHVREGLESALAAGVGVTAKVSWLTQSRRNGQEQGQFGNANGDSSDRDSNALDGKPRWIHCTHLLGSDSKPGVIMIVMVDKEEITGHLNPSSSSPSRIKTPVRTGTGTGDRGGGFEGWPLKGMGGSAASAKFTSAKLYAEYLRREGREERSLGGRVSIASEASRRSGRGSEEVERDGGSERGKRATSKTRILGF</sequence>
<protein>
    <recommendedName>
        <fullName evidence="5">PAC domain-containing protein</fullName>
    </recommendedName>
</protein>
<reference evidence="6" key="1">
    <citation type="journal article" date="2020" name="Stud. Mycol.">
        <title>101 Dothideomycetes genomes: a test case for predicting lifestyles and emergence of pathogens.</title>
        <authorList>
            <person name="Haridas S."/>
            <person name="Albert R."/>
            <person name="Binder M."/>
            <person name="Bloem J."/>
            <person name="Labutti K."/>
            <person name="Salamov A."/>
            <person name="Andreopoulos B."/>
            <person name="Baker S."/>
            <person name="Barry K."/>
            <person name="Bills G."/>
            <person name="Bluhm B."/>
            <person name="Cannon C."/>
            <person name="Castanera R."/>
            <person name="Culley D."/>
            <person name="Daum C."/>
            <person name="Ezra D."/>
            <person name="Gonzalez J."/>
            <person name="Henrissat B."/>
            <person name="Kuo A."/>
            <person name="Liang C."/>
            <person name="Lipzen A."/>
            <person name="Lutzoni F."/>
            <person name="Magnuson J."/>
            <person name="Mondo S."/>
            <person name="Nolan M."/>
            <person name="Ohm R."/>
            <person name="Pangilinan J."/>
            <person name="Park H.-J."/>
            <person name="Ramirez L."/>
            <person name="Alfaro M."/>
            <person name="Sun H."/>
            <person name="Tritt A."/>
            <person name="Yoshinaga Y."/>
            <person name="Zwiers L.-H."/>
            <person name="Turgeon B."/>
            <person name="Goodwin S."/>
            <person name="Spatafora J."/>
            <person name="Crous P."/>
            <person name="Grigoriev I."/>
        </authorList>
    </citation>
    <scope>NUCLEOTIDE SEQUENCE</scope>
    <source>
        <strain evidence="6">CBS 123094</strain>
    </source>
</reference>
<dbReference type="OrthoDB" id="447251at2759"/>
<dbReference type="PROSITE" id="PS50113">
    <property type="entry name" value="PAC"/>
    <property type="match status" value="1"/>
</dbReference>
<accession>A0A6A5W017</accession>
<feature type="region of interest" description="Disordered" evidence="4">
    <location>
        <begin position="574"/>
        <end position="619"/>
    </location>
</feature>
<dbReference type="PANTHER" id="PTHR47429:SF9">
    <property type="entry name" value="PAS DOMAIN-CONTAINING PROTEIN"/>
    <property type="match status" value="1"/>
</dbReference>
<evidence type="ECO:0000256" key="2">
    <source>
        <dbReference type="ARBA" id="ARBA00022643"/>
    </source>
</evidence>
<dbReference type="Proteomes" id="UP000799779">
    <property type="component" value="Unassembled WGS sequence"/>
</dbReference>
<dbReference type="SUPFAM" id="SSF55785">
    <property type="entry name" value="PYP-like sensor domain (PAS domain)"/>
    <property type="match status" value="1"/>
</dbReference>
<keyword evidence="2" id="KW-0288">FMN</keyword>
<dbReference type="NCBIfam" id="TIGR00229">
    <property type="entry name" value="sensory_box"/>
    <property type="match status" value="1"/>
</dbReference>
<gene>
    <name evidence="6" type="ORF">P154DRAFT_548979</name>
</gene>
<dbReference type="AlphaFoldDB" id="A0A6A5W017"/>
<keyword evidence="7" id="KW-1185">Reference proteome</keyword>
<dbReference type="Gene3D" id="3.30.450.20">
    <property type="entry name" value="PAS domain"/>
    <property type="match status" value="1"/>
</dbReference>
<evidence type="ECO:0000256" key="3">
    <source>
        <dbReference type="ARBA" id="ARBA00022991"/>
    </source>
</evidence>